<evidence type="ECO:0000313" key="1">
    <source>
        <dbReference type="EMBL" id="KAF2468866.1"/>
    </source>
</evidence>
<proteinExistence type="predicted"/>
<name>A0ACB6QPL7_9PLEO</name>
<keyword evidence="2" id="KW-1185">Reference proteome</keyword>
<organism evidence="1 2">
    <name type="scientific">Lindgomyces ingoldianus</name>
    <dbReference type="NCBI Taxonomy" id="673940"/>
    <lineage>
        <taxon>Eukaryota</taxon>
        <taxon>Fungi</taxon>
        <taxon>Dikarya</taxon>
        <taxon>Ascomycota</taxon>
        <taxon>Pezizomycotina</taxon>
        <taxon>Dothideomycetes</taxon>
        <taxon>Pleosporomycetidae</taxon>
        <taxon>Pleosporales</taxon>
        <taxon>Lindgomycetaceae</taxon>
        <taxon>Lindgomyces</taxon>
    </lineage>
</organism>
<gene>
    <name evidence="1" type="ORF">BDR25DRAFT_394661</name>
</gene>
<dbReference type="Proteomes" id="UP000799755">
    <property type="component" value="Unassembled WGS sequence"/>
</dbReference>
<dbReference type="EMBL" id="MU003514">
    <property type="protein sequence ID" value="KAF2468866.1"/>
    <property type="molecule type" value="Genomic_DNA"/>
</dbReference>
<evidence type="ECO:0000313" key="2">
    <source>
        <dbReference type="Proteomes" id="UP000799755"/>
    </source>
</evidence>
<sequence length="897" mass="102189">MICEECVEGDISLQPSVRIMQLGIAVLKFWVLISCSSAPQATSPTKILLSSTPPLSNDVQDSLRYTLERRSSLASYIHSTIEMFTRNRSLLQICGAVRFSIVPDYLSMLPRFELSFPCDLLLTSSMLFDQNAKVVCLTKPTNTRSSALWPLVIRRVFGIPPSIPLDLTQLPSARSHRLRFSSVPKHRQRHINTLRSGTIHSMTHNKYLEGKDFVFVTTSPRNTRERCRSSNTDEFQEGLSTLAKEMLATHNTCRRNHRRIIPRKAYIEQSRPYNLRQTNAVVAVSLTLTREYAISKSTWHFGINLPLTTMLRSRRAFLIQLARSSHDRQYRNFAYFESSVSLMPRPLHTSSFLGLIIVFVCQSYCYVVTYFLSAMPSLARLELKKTTLDRERERVQNNLIDDPSWIAGKDGDNAHQARMRRAKFNYKLRIKRSRLSTSSTLTNSLGQAENRPFRTSIPFRKPSALITLPKSSRQVDTDLPTPIMKIARPSELIQEQMLEMNRSGPERVNEHRDFSHFLGQPSTNIETPIPALGVSAFTVSMAALAMPSMPSHCSPKNKINEEAGGPAVPPIPLIFGKRRLKAIGRLNTTDIKTAGVFGSLYSADVPILGTRSVLRINLHSHGVFAFIEPPVYSSMLELVPSFFCISRHANITAYGISRQKFASCNSLPYSDRGFIDKLHSDHVLRNVVTRRALQRAFNRGLLIINLLVRNQHYFTPMSIHAKRYTTPRSMSVTKYRRDDTRLSHIYGTASGVNHRRRKHAKARCMHGYWNFITPLDRGAIGGLVAGEQFSKRHLLDRRGHTDGNKKGSWGSNLNTKFHQEEFQSIHRKLCQRRTLQMQHSYTIQPNNSEKDSKYAIKFNLQKLSMLKNGSNGNGGRISRPQERLQSHPRFPTRREKN</sequence>
<accession>A0ACB6QPL7</accession>
<comment type="caution">
    <text evidence="1">The sequence shown here is derived from an EMBL/GenBank/DDBJ whole genome shotgun (WGS) entry which is preliminary data.</text>
</comment>
<reference evidence="1" key="1">
    <citation type="journal article" date="2020" name="Stud. Mycol.">
        <title>101 Dothideomycetes genomes: a test case for predicting lifestyles and emergence of pathogens.</title>
        <authorList>
            <person name="Haridas S."/>
            <person name="Albert R."/>
            <person name="Binder M."/>
            <person name="Bloem J."/>
            <person name="Labutti K."/>
            <person name="Salamov A."/>
            <person name="Andreopoulos B."/>
            <person name="Baker S."/>
            <person name="Barry K."/>
            <person name="Bills G."/>
            <person name="Bluhm B."/>
            <person name="Cannon C."/>
            <person name="Castanera R."/>
            <person name="Culley D."/>
            <person name="Daum C."/>
            <person name="Ezra D."/>
            <person name="Gonzalez J."/>
            <person name="Henrissat B."/>
            <person name="Kuo A."/>
            <person name="Liang C."/>
            <person name="Lipzen A."/>
            <person name="Lutzoni F."/>
            <person name="Magnuson J."/>
            <person name="Mondo S."/>
            <person name="Nolan M."/>
            <person name="Ohm R."/>
            <person name="Pangilinan J."/>
            <person name="Park H.-J."/>
            <person name="Ramirez L."/>
            <person name="Alfaro M."/>
            <person name="Sun H."/>
            <person name="Tritt A."/>
            <person name="Yoshinaga Y."/>
            <person name="Zwiers L.-H."/>
            <person name="Turgeon B."/>
            <person name="Goodwin S."/>
            <person name="Spatafora J."/>
            <person name="Crous P."/>
            <person name="Grigoriev I."/>
        </authorList>
    </citation>
    <scope>NUCLEOTIDE SEQUENCE</scope>
    <source>
        <strain evidence="1">ATCC 200398</strain>
    </source>
</reference>
<protein>
    <submittedName>
        <fullName evidence="1">Uncharacterized protein</fullName>
    </submittedName>
</protein>